<feature type="transmembrane region" description="Helical" evidence="6">
    <location>
        <begin position="244"/>
        <end position="261"/>
    </location>
</feature>
<comment type="similarity">
    <text evidence="2">Belongs to the oxidase-dependent Fe transporter (OFeT) (TC 9.A.10.1) family.</text>
</comment>
<comment type="subcellular location">
    <subcellularLocation>
        <location evidence="1">Membrane</location>
        <topology evidence="1">Multi-pass membrane protein</topology>
    </subcellularLocation>
</comment>
<name>A0A4R2L6X7_9GAMM</name>
<dbReference type="GO" id="GO:0033573">
    <property type="term" value="C:high-affinity iron permease complex"/>
    <property type="evidence" value="ECO:0007669"/>
    <property type="project" value="InterPro"/>
</dbReference>
<gene>
    <name evidence="7" type="ORF">EV699_103208</name>
</gene>
<dbReference type="PANTHER" id="PTHR31632:SF2">
    <property type="entry name" value="PLASMA MEMBRANE IRON PERMEASE"/>
    <property type="match status" value="1"/>
</dbReference>
<feature type="transmembrane region" description="Helical" evidence="6">
    <location>
        <begin position="72"/>
        <end position="92"/>
    </location>
</feature>
<evidence type="ECO:0000256" key="5">
    <source>
        <dbReference type="ARBA" id="ARBA00023136"/>
    </source>
</evidence>
<dbReference type="GO" id="GO:0015093">
    <property type="term" value="F:ferrous iron transmembrane transporter activity"/>
    <property type="evidence" value="ECO:0007669"/>
    <property type="project" value="TreeGrafter"/>
</dbReference>
<dbReference type="InterPro" id="IPR004923">
    <property type="entry name" value="FTR1/Fip1/EfeU"/>
</dbReference>
<dbReference type="PANTHER" id="PTHR31632">
    <property type="entry name" value="IRON TRANSPORTER FTH1"/>
    <property type="match status" value="1"/>
</dbReference>
<dbReference type="Proteomes" id="UP000295765">
    <property type="component" value="Unassembled WGS sequence"/>
</dbReference>
<keyword evidence="8" id="KW-1185">Reference proteome</keyword>
<dbReference type="AlphaFoldDB" id="A0A4R2L6X7"/>
<evidence type="ECO:0000256" key="2">
    <source>
        <dbReference type="ARBA" id="ARBA00008333"/>
    </source>
</evidence>
<proteinExistence type="inferred from homology"/>
<keyword evidence="5 6" id="KW-0472">Membrane</keyword>
<evidence type="ECO:0000313" key="8">
    <source>
        <dbReference type="Proteomes" id="UP000295765"/>
    </source>
</evidence>
<evidence type="ECO:0000313" key="7">
    <source>
        <dbReference type="EMBL" id="TCO83158.1"/>
    </source>
</evidence>
<feature type="transmembrane region" description="Helical" evidence="6">
    <location>
        <begin position="39"/>
        <end position="60"/>
    </location>
</feature>
<feature type="transmembrane region" description="Helical" evidence="6">
    <location>
        <begin position="151"/>
        <end position="171"/>
    </location>
</feature>
<accession>A0A4R2L6X7</accession>
<evidence type="ECO:0000256" key="1">
    <source>
        <dbReference type="ARBA" id="ARBA00004141"/>
    </source>
</evidence>
<evidence type="ECO:0000256" key="3">
    <source>
        <dbReference type="ARBA" id="ARBA00022692"/>
    </source>
</evidence>
<reference evidence="7 8" key="1">
    <citation type="submission" date="2019-03" db="EMBL/GenBank/DDBJ databases">
        <title>Genomic Encyclopedia of Type Strains, Phase IV (KMG-IV): sequencing the most valuable type-strain genomes for metagenomic binning, comparative biology and taxonomic classification.</title>
        <authorList>
            <person name="Goeker M."/>
        </authorList>
    </citation>
    <scope>NUCLEOTIDE SEQUENCE [LARGE SCALE GENOMIC DNA]</scope>
    <source>
        <strain evidence="7 8">DSM 25287</strain>
    </source>
</reference>
<protein>
    <submittedName>
        <fullName evidence="7">High-affinity iron transporter</fullName>
    </submittedName>
</protein>
<dbReference type="Pfam" id="PF03239">
    <property type="entry name" value="FTR1"/>
    <property type="match status" value="1"/>
</dbReference>
<dbReference type="EMBL" id="SLWY01000003">
    <property type="protein sequence ID" value="TCO83158.1"/>
    <property type="molecule type" value="Genomic_DNA"/>
</dbReference>
<keyword evidence="3 6" id="KW-0812">Transmembrane</keyword>
<comment type="caution">
    <text evidence="7">The sequence shown here is derived from an EMBL/GenBank/DDBJ whole genome shotgun (WGS) entry which is preliminary data.</text>
</comment>
<keyword evidence="4 6" id="KW-1133">Transmembrane helix</keyword>
<evidence type="ECO:0000256" key="6">
    <source>
        <dbReference type="SAM" id="Phobius"/>
    </source>
</evidence>
<feature type="transmembrane region" description="Helical" evidence="6">
    <location>
        <begin position="6"/>
        <end position="27"/>
    </location>
</feature>
<evidence type="ECO:0000256" key="4">
    <source>
        <dbReference type="ARBA" id="ARBA00022989"/>
    </source>
</evidence>
<organism evidence="7 8">
    <name type="scientific">Plasticicumulans lactativorans</name>
    <dbReference type="NCBI Taxonomy" id="1133106"/>
    <lineage>
        <taxon>Bacteria</taxon>
        <taxon>Pseudomonadati</taxon>
        <taxon>Pseudomonadota</taxon>
        <taxon>Gammaproteobacteria</taxon>
        <taxon>Candidatus Competibacteraceae</taxon>
        <taxon>Plasticicumulans</taxon>
    </lineage>
</organism>
<sequence>MMGDVLFIVWRESVEALLVVGILYAWLRRQPDAARGLRWLWLGVGVGIGLACLLGAALMYAAQWFDGNAGDVFQLAMVLVACALIVQMVVWMRRHGRTLKSELEHDMRDSFETANWWGMVSVVALALAREGSETVIFLFGLGLQQRGVDQLVFAGSALAGFGLAFATFHLLQLGGRVLSWRGFFRVSEALLLLLGGSLLVTGVEKLIALDWLPALVDPLWDSSRLLDDGTRVGGIVAALTGYRAHPALMVLLLYALYWLVVRRLLRSATPRPPQQVAST</sequence>